<dbReference type="EMBL" id="CAJJDN010000057">
    <property type="protein sequence ID" value="CAD8091502.1"/>
    <property type="molecule type" value="Genomic_DNA"/>
</dbReference>
<gene>
    <name evidence="2" type="ORF">PSON_ATCC_30995.1.T0570304</name>
</gene>
<evidence type="ECO:0000313" key="3">
    <source>
        <dbReference type="Proteomes" id="UP000692954"/>
    </source>
</evidence>
<organism evidence="2 3">
    <name type="scientific">Paramecium sonneborni</name>
    <dbReference type="NCBI Taxonomy" id="65129"/>
    <lineage>
        <taxon>Eukaryota</taxon>
        <taxon>Sar</taxon>
        <taxon>Alveolata</taxon>
        <taxon>Ciliophora</taxon>
        <taxon>Intramacronucleata</taxon>
        <taxon>Oligohymenophorea</taxon>
        <taxon>Peniculida</taxon>
        <taxon>Parameciidae</taxon>
        <taxon>Paramecium</taxon>
    </lineage>
</organism>
<dbReference type="AlphaFoldDB" id="A0A8S1NHF3"/>
<name>A0A8S1NHF3_9CILI</name>
<evidence type="ECO:0000313" key="2">
    <source>
        <dbReference type="EMBL" id="CAD8091502.1"/>
    </source>
</evidence>
<accession>A0A8S1NHF3</accession>
<dbReference type="PROSITE" id="PS50053">
    <property type="entry name" value="UBIQUITIN_2"/>
    <property type="match status" value="1"/>
</dbReference>
<comment type="caution">
    <text evidence="2">The sequence shown here is derived from an EMBL/GenBank/DDBJ whole genome shotgun (WGS) entry which is preliminary data.</text>
</comment>
<dbReference type="InterPro" id="IPR000626">
    <property type="entry name" value="Ubiquitin-like_dom"/>
</dbReference>
<keyword evidence="3" id="KW-1185">Reference proteome</keyword>
<proteinExistence type="predicted"/>
<feature type="domain" description="Ubiquitin-like" evidence="1">
    <location>
        <begin position="77"/>
        <end position="153"/>
    </location>
</feature>
<evidence type="ECO:0000259" key="1">
    <source>
        <dbReference type="PROSITE" id="PS50053"/>
    </source>
</evidence>
<dbReference type="Proteomes" id="UP000692954">
    <property type="component" value="Unassembled WGS sequence"/>
</dbReference>
<sequence>MDQIPIILNCPSKNKVYNIQITSDVTPFDLESEFKEQFFRNEDKLRFFYNNKLLDHNTPLLQQKIVKGSIIIISLIFTVTVKQPIQNKMYTIEINDFMTTLDLYQTMQGVLQVSFEEVHFSLGQETLKPKIPLTQQGVLPNVTILAIMQQKGGLWI</sequence>
<dbReference type="OrthoDB" id="307372at2759"/>
<protein>
    <recommendedName>
        <fullName evidence="1">Ubiquitin-like domain-containing protein</fullName>
    </recommendedName>
</protein>
<reference evidence="2" key="1">
    <citation type="submission" date="2021-01" db="EMBL/GenBank/DDBJ databases">
        <authorList>
            <consortium name="Genoscope - CEA"/>
            <person name="William W."/>
        </authorList>
    </citation>
    <scope>NUCLEOTIDE SEQUENCE</scope>
</reference>